<evidence type="ECO:0000256" key="1">
    <source>
        <dbReference type="ARBA" id="ARBA00004141"/>
    </source>
</evidence>
<comment type="subcellular location">
    <subcellularLocation>
        <location evidence="1">Membrane</location>
        <topology evidence="1">Multi-pass membrane protein</topology>
    </subcellularLocation>
</comment>
<reference evidence="11" key="2">
    <citation type="submission" date="2015-03" db="UniProtKB">
        <authorList>
            <consortium name="EnsemblPlants"/>
        </authorList>
    </citation>
    <scope>IDENTIFICATION</scope>
</reference>
<feature type="repeat" description="ANK" evidence="7">
    <location>
        <begin position="246"/>
        <end position="278"/>
    </location>
</feature>
<dbReference type="eggNOG" id="KOG0504">
    <property type="taxonomic scope" value="Eukaryota"/>
</dbReference>
<evidence type="ECO:0000256" key="7">
    <source>
        <dbReference type="PROSITE-ProRule" id="PRU00023"/>
    </source>
</evidence>
<evidence type="ECO:0000256" key="5">
    <source>
        <dbReference type="ARBA" id="ARBA00023043"/>
    </source>
</evidence>
<feature type="domain" description="PGG" evidence="10">
    <location>
        <begin position="616"/>
        <end position="728"/>
    </location>
</feature>
<dbReference type="AlphaFoldDB" id="A0A0D3H550"/>
<dbReference type="HOGENOM" id="CLU_000134_36_5_1"/>
<organism evidence="11">
    <name type="scientific">Oryza barthii</name>
    <dbReference type="NCBI Taxonomy" id="65489"/>
    <lineage>
        <taxon>Eukaryota</taxon>
        <taxon>Viridiplantae</taxon>
        <taxon>Streptophyta</taxon>
        <taxon>Embryophyta</taxon>
        <taxon>Tracheophyta</taxon>
        <taxon>Spermatophyta</taxon>
        <taxon>Magnoliopsida</taxon>
        <taxon>Liliopsida</taxon>
        <taxon>Poales</taxon>
        <taxon>Poaceae</taxon>
        <taxon>BOP clade</taxon>
        <taxon>Oryzoideae</taxon>
        <taxon>Oryzeae</taxon>
        <taxon>Oryzinae</taxon>
        <taxon>Oryza</taxon>
    </lineage>
</organism>
<evidence type="ECO:0000256" key="9">
    <source>
        <dbReference type="SAM" id="Phobius"/>
    </source>
</evidence>
<evidence type="ECO:0000313" key="11">
    <source>
        <dbReference type="EnsemblPlants" id="OBART09G05250.1"/>
    </source>
</evidence>
<dbReference type="Pfam" id="PF12796">
    <property type="entry name" value="Ank_2"/>
    <property type="match status" value="3"/>
</dbReference>
<evidence type="ECO:0000256" key="6">
    <source>
        <dbReference type="ARBA" id="ARBA00023136"/>
    </source>
</evidence>
<keyword evidence="12" id="KW-1185">Reference proteome</keyword>
<dbReference type="PANTHER" id="PTHR24186">
    <property type="entry name" value="PROTEIN PHOSPHATASE 1 REGULATORY SUBUNIT"/>
    <property type="match status" value="1"/>
</dbReference>
<feature type="transmembrane region" description="Helical" evidence="9">
    <location>
        <begin position="728"/>
        <end position="749"/>
    </location>
</feature>
<feature type="transmembrane region" description="Helical" evidence="9">
    <location>
        <begin position="617"/>
        <end position="640"/>
    </location>
</feature>
<dbReference type="Gene3D" id="1.25.40.20">
    <property type="entry name" value="Ankyrin repeat-containing domain"/>
    <property type="match status" value="3"/>
</dbReference>
<feature type="transmembrane region" description="Helical" evidence="9">
    <location>
        <begin position="579"/>
        <end position="596"/>
    </location>
</feature>
<dbReference type="Gramene" id="OBART09G05250.1">
    <property type="protein sequence ID" value="OBART09G05250.1"/>
    <property type="gene ID" value="OBART09G05250"/>
</dbReference>
<name>A0A0D3H550_9ORYZ</name>
<dbReference type="PROSITE" id="PS50088">
    <property type="entry name" value="ANK_REPEAT"/>
    <property type="match status" value="2"/>
</dbReference>
<keyword evidence="6 9" id="KW-0472">Membrane</keyword>
<keyword evidence="4 9" id="KW-1133">Transmembrane helix</keyword>
<reference evidence="11" key="1">
    <citation type="journal article" date="2009" name="Rice">
        <title>De Novo Next Generation Sequencing of Plant Genomes.</title>
        <authorList>
            <person name="Rounsley S."/>
            <person name="Marri P.R."/>
            <person name="Yu Y."/>
            <person name="He R."/>
            <person name="Sisneros N."/>
            <person name="Goicoechea J.L."/>
            <person name="Lee S.J."/>
            <person name="Angelova A."/>
            <person name="Kudrna D."/>
            <person name="Luo M."/>
            <person name="Affourtit J."/>
            <person name="Desany B."/>
            <person name="Knight J."/>
            <person name="Niazi F."/>
            <person name="Egholm M."/>
            <person name="Wing R.A."/>
        </authorList>
    </citation>
    <scope>NUCLEOTIDE SEQUENCE [LARGE SCALE GENOMIC DNA]</scope>
    <source>
        <strain evidence="11">cv. IRGC 105608</strain>
    </source>
</reference>
<dbReference type="PANTHER" id="PTHR24186:SF50">
    <property type="entry name" value="ANKYRIN REPEAT-CONTAINING PROTEIN ITN1-LIKE ISOFORM X1"/>
    <property type="match status" value="1"/>
</dbReference>
<dbReference type="SUPFAM" id="SSF48403">
    <property type="entry name" value="Ankyrin repeat"/>
    <property type="match status" value="1"/>
</dbReference>
<protein>
    <recommendedName>
        <fullName evidence="10">PGG domain-containing protein</fullName>
    </recommendedName>
</protein>
<dbReference type="GO" id="GO:0005886">
    <property type="term" value="C:plasma membrane"/>
    <property type="evidence" value="ECO:0007669"/>
    <property type="project" value="TreeGrafter"/>
</dbReference>
<keyword evidence="5 7" id="KW-0040">ANK repeat</keyword>
<sequence length="810" mass="87180">MASSNGEQPPESPKEANAAPVAAKLAMASGRDGCERLKDLVSREDDATTMVVAMATSKNVDDTRRPPPPRVIMDPQLLMAARNGACQSLESLLLGHEVRCQTLPESHLIIYLPEPDEGAPTTDPIEDQVEGISATHQQASGAVYSLSLVEALTLDSDENSALHVVAASGDSQAYVECARMVYDQARHLLGAANNNGDTPLHCAAAAGNHSMVSHLLALAAAAPARDSSGAARVDDQELLARRKNKVGETALHGAVRAGHSKVVEVLMKEDPGLAGVDPHDGTSPLYLAVSLGRFEIAWDLLDLSSRKLSYSGPDGQNVLHVAVQHPQGLNAEGIVGGPAWGELAEAPWRAQGDGGGLTETAASRGEETRRLELGRSPLSVLLEKCKNVEVNVQQEDQQRSIPLLLHLTSQSDKNGSTPLHFAASLKTSIEGFTSRLCEHFRPKQSPTTLLLGLNESAIYQPDNRGSYPIHVAASNGILKVVITLLKRYPDCATLRDIQGRTFLHVAVEKKRRNIVAYVCERPGFSPILNMQDSHGDTALNLAVKAGVCLNLSNEDGLTPLDLSWIMIPARLYSKKNPRYMISQLLALSGGTVGYSRQDHFFEKYSKKRDEVIDSNDMTSAAQVLGISSALIATVTFAAAFTLPGGYRADDHTDGSTPTLAGSYPFDAFIISNSLAFICSLLATVSLLYSGIQSRDISIRRRYYAFSMLLMQSSTTSFTVAFAMGMYLVLAPVTLNAAVSVCIIAFVSLLPGNMEIGVSLAIANTLRIRLGIWAAMSQARPVLLFTWKRVWSCIIIFGLPGLMKIHRTKMA</sequence>
<dbReference type="PaxDb" id="65489-OBART09G05250.1"/>
<accession>A0A0D3H550</accession>
<feature type="region of interest" description="Disordered" evidence="8">
    <location>
        <begin position="350"/>
        <end position="369"/>
    </location>
</feature>
<keyword evidence="3" id="KW-0677">Repeat</keyword>
<dbReference type="Proteomes" id="UP000026960">
    <property type="component" value="Chromosome 9"/>
</dbReference>
<evidence type="ECO:0000256" key="4">
    <source>
        <dbReference type="ARBA" id="ARBA00022989"/>
    </source>
</evidence>
<evidence type="ECO:0000259" key="10">
    <source>
        <dbReference type="Pfam" id="PF13962"/>
    </source>
</evidence>
<proteinExistence type="predicted"/>
<dbReference type="InterPro" id="IPR036770">
    <property type="entry name" value="Ankyrin_rpt-contain_sf"/>
</dbReference>
<feature type="repeat" description="ANK" evidence="7">
    <location>
        <begin position="195"/>
        <end position="227"/>
    </location>
</feature>
<dbReference type="InterPro" id="IPR002110">
    <property type="entry name" value="Ankyrin_rpt"/>
</dbReference>
<dbReference type="STRING" id="65489.A0A0D3H550"/>
<feature type="region of interest" description="Disordered" evidence="8">
    <location>
        <begin position="1"/>
        <end position="20"/>
    </location>
</feature>
<evidence type="ECO:0000256" key="2">
    <source>
        <dbReference type="ARBA" id="ARBA00022692"/>
    </source>
</evidence>
<dbReference type="SMART" id="SM00248">
    <property type="entry name" value="ANK"/>
    <property type="match status" value="6"/>
</dbReference>
<feature type="transmembrane region" description="Helical" evidence="9">
    <location>
        <begin position="667"/>
        <end position="690"/>
    </location>
</feature>
<evidence type="ECO:0000256" key="8">
    <source>
        <dbReference type="SAM" id="MobiDB-lite"/>
    </source>
</evidence>
<evidence type="ECO:0000256" key="3">
    <source>
        <dbReference type="ARBA" id="ARBA00022737"/>
    </source>
</evidence>
<evidence type="ECO:0000313" key="12">
    <source>
        <dbReference type="Proteomes" id="UP000026960"/>
    </source>
</evidence>
<dbReference type="PROSITE" id="PS50297">
    <property type="entry name" value="ANK_REP_REGION"/>
    <property type="match status" value="2"/>
</dbReference>
<keyword evidence="2 9" id="KW-0812">Transmembrane</keyword>
<feature type="transmembrane region" description="Helical" evidence="9">
    <location>
        <begin position="702"/>
        <end position="722"/>
    </location>
</feature>
<dbReference type="InterPro" id="IPR026961">
    <property type="entry name" value="PGG_dom"/>
</dbReference>
<dbReference type="EnsemblPlants" id="OBART09G05250.1">
    <property type="protein sequence ID" value="OBART09G05250.1"/>
    <property type="gene ID" value="OBART09G05250"/>
</dbReference>
<dbReference type="Pfam" id="PF13962">
    <property type="entry name" value="PGG"/>
    <property type="match status" value="1"/>
</dbReference>